<evidence type="ECO:0000256" key="2">
    <source>
        <dbReference type="SAM" id="Phobius"/>
    </source>
</evidence>
<sequence>MNDDATTESGQPIRPSKRGFSRTIKIVLITVGVVTAVVVGVPVVYLATLLHQYSREPVIPVTNHVASMPCVTWATGSTGAGGESTGPGGDIQVGLSKSCTAAQISDVYDYVKHAFTHTRLYAFDFFVTPSSTGTRQDAASKRFDDFSPTTDNLGNSSGGVFDGITPTTIAQLDIGSTIASTVDIRRAASHWLTLQRDVDPNAQVTLGEDHTGSHPIEYLQANVKQNDLPRLRETLLASLRAHPWSVTVDAHAPDSSYRGANSTARTAATISSNSGFPTSTLVDLAVAASNGFGDAGYVLVTSGTIQELAENDGSGAPTTGTWTAPPTTPRHDVALRIFGMRNPTEVELTGSPAWPAITRTIDALDVQGVPFLFGVGFFGENFSIDPFDPRQDTGIDLRGNTQISVLDSALCGKAKPTGGQIYSLVTPDPVVRTLSTYWLAPTRERGPDSIAGSCS</sequence>
<protein>
    <submittedName>
        <fullName evidence="3">Uncharacterized protein</fullName>
    </submittedName>
</protein>
<accession>A0ABP8WAJ5</accession>
<keyword evidence="2" id="KW-0472">Membrane</keyword>
<feature type="region of interest" description="Disordered" evidence="1">
    <location>
        <begin position="309"/>
        <end position="328"/>
    </location>
</feature>
<organism evidence="3 4">
    <name type="scientific">Frondihabitans cladoniiphilus</name>
    <dbReference type="NCBI Taxonomy" id="715785"/>
    <lineage>
        <taxon>Bacteria</taxon>
        <taxon>Bacillati</taxon>
        <taxon>Actinomycetota</taxon>
        <taxon>Actinomycetes</taxon>
        <taxon>Micrococcales</taxon>
        <taxon>Microbacteriaceae</taxon>
        <taxon>Frondihabitans</taxon>
    </lineage>
</organism>
<evidence type="ECO:0000256" key="1">
    <source>
        <dbReference type="SAM" id="MobiDB-lite"/>
    </source>
</evidence>
<dbReference type="RefSeq" id="WP_345377115.1">
    <property type="nucleotide sequence ID" value="NZ_BAABLM010000010.1"/>
</dbReference>
<feature type="transmembrane region" description="Helical" evidence="2">
    <location>
        <begin position="26"/>
        <end position="47"/>
    </location>
</feature>
<evidence type="ECO:0000313" key="3">
    <source>
        <dbReference type="EMBL" id="GAA4684876.1"/>
    </source>
</evidence>
<feature type="compositionally biased region" description="Low complexity" evidence="1">
    <location>
        <begin position="315"/>
        <end position="325"/>
    </location>
</feature>
<keyword evidence="2" id="KW-0812">Transmembrane</keyword>
<gene>
    <name evidence="3" type="ORF">GCM10025780_33920</name>
</gene>
<dbReference type="Proteomes" id="UP001501295">
    <property type="component" value="Unassembled WGS sequence"/>
</dbReference>
<name>A0ABP8WAJ5_9MICO</name>
<dbReference type="EMBL" id="BAABLM010000010">
    <property type="protein sequence ID" value="GAA4684876.1"/>
    <property type="molecule type" value="Genomic_DNA"/>
</dbReference>
<evidence type="ECO:0000313" key="4">
    <source>
        <dbReference type="Proteomes" id="UP001501295"/>
    </source>
</evidence>
<keyword evidence="4" id="KW-1185">Reference proteome</keyword>
<keyword evidence="2" id="KW-1133">Transmembrane helix</keyword>
<reference evidence="4" key="1">
    <citation type="journal article" date="2019" name="Int. J. Syst. Evol. Microbiol.">
        <title>The Global Catalogue of Microorganisms (GCM) 10K type strain sequencing project: providing services to taxonomists for standard genome sequencing and annotation.</title>
        <authorList>
            <consortium name="The Broad Institute Genomics Platform"/>
            <consortium name="The Broad Institute Genome Sequencing Center for Infectious Disease"/>
            <person name="Wu L."/>
            <person name="Ma J."/>
        </authorList>
    </citation>
    <scope>NUCLEOTIDE SEQUENCE [LARGE SCALE GENOMIC DNA]</scope>
    <source>
        <strain evidence="4">JCM 18956</strain>
    </source>
</reference>
<comment type="caution">
    <text evidence="3">The sequence shown here is derived from an EMBL/GenBank/DDBJ whole genome shotgun (WGS) entry which is preliminary data.</text>
</comment>
<proteinExistence type="predicted"/>